<keyword evidence="10" id="KW-0966">Cell projection</keyword>
<dbReference type="InterPro" id="IPR010930">
    <property type="entry name" value="Flg_bb/hook_C_dom"/>
</dbReference>
<dbReference type="NCBIfam" id="TIGR02492">
    <property type="entry name" value="flgK_ends"/>
    <property type="match status" value="1"/>
</dbReference>
<dbReference type="SUPFAM" id="SSF64518">
    <property type="entry name" value="Phase 1 flagellin"/>
    <property type="match status" value="2"/>
</dbReference>
<keyword evidence="6" id="KW-0975">Bacterial flagellum</keyword>
<comment type="subcellular location">
    <subcellularLocation>
        <location evidence="1">Bacterial flagellum</location>
    </subcellularLocation>
    <subcellularLocation>
        <location evidence="2">Secreted</location>
    </subcellularLocation>
</comment>
<evidence type="ECO:0000256" key="3">
    <source>
        <dbReference type="ARBA" id="ARBA00009677"/>
    </source>
</evidence>
<evidence type="ECO:0000259" key="8">
    <source>
        <dbReference type="Pfam" id="PF21158"/>
    </source>
</evidence>
<dbReference type="OrthoDB" id="9802553at2"/>
<dbReference type="GO" id="GO:0009424">
    <property type="term" value="C:bacterial-type flagellum hook"/>
    <property type="evidence" value="ECO:0007669"/>
    <property type="project" value="InterPro"/>
</dbReference>
<proteinExistence type="inferred from homology"/>
<dbReference type="Pfam" id="PF22638">
    <property type="entry name" value="FlgK_D1"/>
    <property type="match status" value="1"/>
</dbReference>
<dbReference type="InterPro" id="IPR002371">
    <property type="entry name" value="FlgK"/>
</dbReference>
<dbReference type="InterPro" id="IPR053927">
    <property type="entry name" value="FlgK_helical"/>
</dbReference>
<evidence type="ECO:0000256" key="4">
    <source>
        <dbReference type="ARBA" id="ARBA00016244"/>
    </source>
</evidence>
<evidence type="ECO:0000256" key="6">
    <source>
        <dbReference type="ARBA" id="ARBA00023143"/>
    </source>
</evidence>
<keyword evidence="10" id="KW-0282">Flagellum</keyword>
<organism evidence="10 11">
    <name type="scientific">Rubrivivax gelatinosus</name>
    <name type="common">Rhodocyclus gelatinosus</name>
    <name type="synonym">Rhodopseudomonas gelatinosa</name>
    <dbReference type="NCBI Taxonomy" id="28068"/>
    <lineage>
        <taxon>Bacteria</taxon>
        <taxon>Pseudomonadati</taxon>
        <taxon>Pseudomonadota</taxon>
        <taxon>Betaproteobacteria</taxon>
        <taxon>Burkholderiales</taxon>
        <taxon>Sphaerotilaceae</taxon>
        <taxon>Rubrivivax</taxon>
    </lineage>
</organism>
<keyword evidence="10" id="KW-0969">Cilium</keyword>
<evidence type="ECO:0000259" key="9">
    <source>
        <dbReference type="Pfam" id="PF22638"/>
    </source>
</evidence>
<dbReference type="Pfam" id="PF06429">
    <property type="entry name" value="Flg_bbr_C"/>
    <property type="match status" value="1"/>
</dbReference>
<name>A0A4V2SGK6_RUBGE</name>
<gene>
    <name evidence="10" type="ORF">EV684_109237</name>
</gene>
<dbReference type="InterPro" id="IPR049119">
    <property type="entry name" value="FlgK_D2-like"/>
</dbReference>
<dbReference type="PANTHER" id="PTHR30033">
    <property type="entry name" value="FLAGELLAR HOOK-ASSOCIATED PROTEIN 1"/>
    <property type="match status" value="1"/>
</dbReference>
<evidence type="ECO:0000313" key="10">
    <source>
        <dbReference type="EMBL" id="TCP01598.1"/>
    </source>
</evidence>
<dbReference type="AlphaFoldDB" id="A0A4V2SGK6"/>
<dbReference type="EMBL" id="SLXD01000009">
    <property type="protein sequence ID" value="TCP01598.1"/>
    <property type="molecule type" value="Genomic_DNA"/>
</dbReference>
<dbReference type="Proteomes" id="UP000295106">
    <property type="component" value="Unassembled WGS sequence"/>
</dbReference>
<comment type="caution">
    <text evidence="10">The sequence shown here is derived from an EMBL/GenBank/DDBJ whole genome shotgun (WGS) entry which is preliminary data.</text>
</comment>
<accession>A0A4V2SGK6</accession>
<dbReference type="GO" id="GO:0044780">
    <property type="term" value="P:bacterial-type flagellum assembly"/>
    <property type="evidence" value="ECO:0007669"/>
    <property type="project" value="InterPro"/>
</dbReference>
<dbReference type="Pfam" id="PF21158">
    <property type="entry name" value="flgK_1st_1"/>
    <property type="match status" value="1"/>
</dbReference>
<keyword evidence="5" id="KW-0964">Secreted</keyword>
<sequence length="659" mass="67307">MSLGMRAMTASYASMQVTGHNIANASVAGYSRQQAELATAKGQYTGAGFFGKGVDVASVTRSHDQFLTRAAATAKSLSAMDETLAQRLKLLENVFPTGEMGLGYSVGSFLNAMVDLASRPGDTATRQVVLARSQDLASRFNAADDQLDTLQAGVTSDLKTTVTAVNGLTKSLAKINDQIAASRGLGQPPNDLLDERDRIVSELSTKIQVSTVMADDGTVGVFVAGGQNLVLGAQSVDMRVTPDPLDTSRSALALVDGSNLRMLDEASLGGGSMAALLRFQNEDLVDARNMVGQLAAAVGSAVNAQQELGLDLNGDGGKPLFQVGAPTARSSTNNARDASGNFLATVSIATPDGTVLNAADYLMRPDPAVANGYIVTRLSYPQETFNRTADASGAFEVDGMQVTVTGTPASADTFLLQPVANAAGGMNALIQDPRLVAAASPLVASVGAANTGTGSIASLTMVEAPDTGSSAEVSFSTGAGGQLQYSWTVTDSGGAATTTGPLDWNDEGVVPPEPYSINGARLQVAGVPKAGDTISVTAIDPAYIGANNGNALALSGLRDKAIVGRSESGGVYSGGALATDAYAATLADVAVRVQTAKAASTISTAVSGQAELARSEVAGVNLDEEAARLIQYQQSYQAAAKVLQVAQSVFETLLQTAAG</sequence>
<feature type="domain" description="Flagellar hook-associated protein FlgK helical" evidence="9">
    <location>
        <begin position="90"/>
        <end position="321"/>
    </location>
</feature>
<dbReference type="GO" id="GO:0005576">
    <property type="term" value="C:extracellular region"/>
    <property type="evidence" value="ECO:0007669"/>
    <property type="project" value="UniProtKB-SubCell"/>
</dbReference>
<comment type="similarity">
    <text evidence="3">Belongs to the flagella basal body rod proteins family.</text>
</comment>
<evidence type="ECO:0000259" key="7">
    <source>
        <dbReference type="Pfam" id="PF06429"/>
    </source>
</evidence>
<reference evidence="10 11" key="1">
    <citation type="submission" date="2019-03" db="EMBL/GenBank/DDBJ databases">
        <title>Genomic Encyclopedia of Type Strains, Phase IV (KMG-IV): sequencing the most valuable type-strain genomes for metagenomic binning, comparative biology and taxonomic classification.</title>
        <authorList>
            <person name="Goeker M."/>
        </authorList>
    </citation>
    <scope>NUCLEOTIDE SEQUENCE [LARGE SCALE GENOMIC DNA]</scope>
    <source>
        <strain evidence="10 11">DSM 1709</strain>
    </source>
</reference>
<protein>
    <recommendedName>
        <fullName evidence="4">Flagellar hook-associated protein 1</fullName>
    </recommendedName>
</protein>
<evidence type="ECO:0000313" key="11">
    <source>
        <dbReference type="Proteomes" id="UP000295106"/>
    </source>
</evidence>
<evidence type="ECO:0000256" key="2">
    <source>
        <dbReference type="ARBA" id="ARBA00004613"/>
    </source>
</evidence>
<feature type="domain" description="Flagellar hook-associated protein 1 D2-like" evidence="8">
    <location>
        <begin position="334"/>
        <end position="418"/>
    </location>
</feature>
<evidence type="ECO:0000256" key="1">
    <source>
        <dbReference type="ARBA" id="ARBA00004365"/>
    </source>
</evidence>
<dbReference type="GO" id="GO:0005198">
    <property type="term" value="F:structural molecule activity"/>
    <property type="evidence" value="ECO:0007669"/>
    <property type="project" value="InterPro"/>
</dbReference>
<dbReference type="PRINTS" id="PR01005">
    <property type="entry name" value="FLGHOOKAP1"/>
</dbReference>
<evidence type="ECO:0000256" key="5">
    <source>
        <dbReference type="ARBA" id="ARBA00022525"/>
    </source>
</evidence>
<feature type="domain" description="Flagellar basal-body/hook protein C-terminal" evidence="7">
    <location>
        <begin position="616"/>
        <end position="655"/>
    </location>
</feature>
<dbReference type="PANTHER" id="PTHR30033:SF1">
    <property type="entry name" value="FLAGELLAR HOOK-ASSOCIATED PROTEIN 1"/>
    <property type="match status" value="1"/>
</dbReference>